<dbReference type="GO" id="GO:0042597">
    <property type="term" value="C:periplasmic space"/>
    <property type="evidence" value="ECO:0007669"/>
    <property type="project" value="InterPro"/>
</dbReference>
<organism evidence="4 5">
    <name type="scientific">Microbulbifer okhotskensis</name>
    <dbReference type="NCBI Taxonomy" id="2926617"/>
    <lineage>
        <taxon>Bacteria</taxon>
        <taxon>Pseudomonadati</taxon>
        <taxon>Pseudomonadota</taxon>
        <taxon>Gammaproteobacteria</taxon>
        <taxon>Cellvibrionales</taxon>
        <taxon>Microbulbiferaceae</taxon>
        <taxon>Microbulbifer</taxon>
    </lineage>
</organism>
<dbReference type="EMBL" id="JALBWM010000099">
    <property type="protein sequence ID" value="MCO1336029.1"/>
    <property type="molecule type" value="Genomic_DNA"/>
</dbReference>
<dbReference type="InterPro" id="IPR008929">
    <property type="entry name" value="Chondroitin_lyas"/>
</dbReference>
<keyword evidence="2 4" id="KW-0456">Lyase</keyword>
<keyword evidence="5" id="KW-1185">Reference proteome</keyword>
<accession>A0A9X2J705</accession>
<dbReference type="Proteomes" id="UP001139028">
    <property type="component" value="Unassembled WGS sequence"/>
</dbReference>
<keyword evidence="1" id="KW-0732">Signal</keyword>
<dbReference type="GO" id="GO:0016829">
    <property type="term" value="F:lyase activity"/>
    <property type="evidence" value="ECO:0007669"/>
    <property type="project" value="UniProtKB-KW"/>
</dbReference>
<gene>
    <name evidence="4" type="ORF">MO867_16990</name>
</gene>
<feature type="domain" description="Alginate lyase" evidence="3">
    <location>
        <begin position="431"/>
        <end position="603"/>
    </location>
</feature>
<evidence type="ECO:0000313" key="4">
    <source>
        <dbReference type="EMBL" id="MCO1336029.1"/>
    </source>
</evidence>
<reference evidence="4" key="1">
    <citation type="journal article" date="2022" name="Arch. Microbiol.">
        <title>Microbulbifer okhotskensis sp. nov., isolated from a deep bottom sediment of the Okhotsk Sea.</title>
        <authorList>
            <person name="Romanenko L."/>
            <person name="Kurilenko V."/>
            <person name="Otstavnykh N."/>
            <person name="Velansky P."/>
            <person name="Isaeva M."/>
            <person name="Mikhailov V."/>
        </authorList>
    </citation>
    <scope>NUCLEOTIDE SEQUENCE</scope>
    <source>
        <strain evidence="4">OS29</strain>
    </source>
</reference>
<dbReference type="SUPFAM" id="SSF48230">
    <property type="entry name" value="Chondroitin AC/alginate lyase"/>
    <property type="match status" value="1"/>
</dbReference>
<comment type="caution">
    <text evidence="4">The sequence shown here is derived from an EMBL/GenBank/DDBJ whole genome shotgun (WGS) entry which is preliminary data.</text>
</comment>
<evidence type="ECO:0000256" key="2">
    <source>
        <dbReference type="ARBA" id="ARBA00023239"/>
    </source>
</evidence>
<dbReference type="AlphaFoldDB" id="A0A9X2J705"/>
<dbReference type="Pfam" id="PF05426">
    <property type="entry name" value="Alginate_lyase"/>
    <property type="match status" value="1"/>
</dbReference>
<evidence type="ECO:0000256" key="1">
    <source>
        <dbReference type="ARBA" id="ARBA00022729"/>
    </source>
</evidence>
<dbReference type="InterPro" id="IPR008397">
    <property type="entry name" value="Alginate_lyase_dom"/>
</dbReference>
<protein>
    <submittedName>
        <fullName evidence="4">Alginate lyase family protein</fullName>
    </submittedName>
</protein>
<evidence type="ECO:0000259" key="3">
    <source>
        <dbReference type="Pfam" id="PF05426"/>
    </source>
</evidence>
<dbReference type="RefSeq" id="WP_252471331.1">
    <property type="nucleotide sequence ID" value="NZ_JALBWM010000099.1"/>
</dbReference>
<proteinExistence type="predicted"/>
<dbReference type="Gene3D" id="1.50.10.100">
    <property type="entry name" value="Chondroitin AC/alginate lyase"/>
    <property type="match status" value="1"/>
</dbReference>
<evidence type="ECO:0000313" key="5">
    <source>
        <dbReference type="Proteomes" id="UP001139028"/>
    </source>
</evidence>
<name>A0A9X2J705_9GAMM</name>
<sequence length="683" mass="79337">MKYARWLAGLIIPKRRHFPSFYSPSERPAYLANTPRNTPRNTVVKIQTFILYRIIGNDLTPRHSTGQSKKNLEFILKHEPPLEGCQKIFILNRIVDPTEEKEIIHLLHSHQKTYLRIPFKPDDYRKVQWNILDFPIDYVPYKLKGLRLRRDLAMQAELSLYRHKNNYVMNNNGARNFALQDGKSKADWILPWDGNCFITKKAWREIKHQVLENTDYPYHVIPMARLLDNQFALREDFKPEPTEEPQIIFHSKAKEVFDCNFCYGRRPKVELLWRLGVPGKWDNWAIFPWDLPCPSYSSDAGNFTQGGWVARLYSGKSHLERKDQQSSRDRGETRSEAIIAMLDQLDERSYSFSESKASFLPPREKIESITDDPHSRLLQEAYQRITEPRKSRQPLSIDQALQDLLICSLAQLHSDRPQFVQYINSSLENIFPNKSAEQHNSLLKAADPSNLSFFLHALRHLKQSKYLNQNGTASLDHHLQGYLTWLMNSQSGQSMRSQPGYIGTLYDFLVASIGLYLDKKKIVIKTLRDSRFRILEQFDSLGKQPHVLKSRCRAHYCCLNLQGWLNLAELAQNFEEDLWNFSPPKSAGIKLAIHSLFNEINENREYKQHGAFDPERLLPIANTYQQKYGDLPSIPGNFTSRSIPQCKPIFPIENGIIPYWNLGTSLDTKTIETSGMLITEGKE</sequence>